<evidence type="ECO:0000313" key="5">
    <source>
        <dbReference type="EMBL" id="TVT35890.1"/>
    </source>
</evidence>
<name>A0A558BHA4_9GAMM</name>
<accession>A0A558BHA4</accession>
<gene>
    <name evidence="5" type="ORF">FHK81_01355</name>
</gene>
<dbReference type="AlphaFoldDB" id="A0A558BHA4"/>
<sequence>MKMKQFLKQVTQSLSVALFIGFPVAGWSATVSDRPLFIDSAVDHNLMFVVDDSGSMDFEVLAPKVGVAGAVSNGWLFNPRKENKTMERPYVYGLRMDDTRADLHPYNKMNYYLRSADYNLQYYDPSTEYRPWPSTPSNSFGNAKPSEALLDAGLEKSVTVDLQQAGALGLPSDVIPATFYVGLGEGTVSRSGLSCPADYQWSGASCRKCNLSVFGVCFSWDYEGPIQVAESQSCGAIKGNWYSDWHDKSSRLAYTFTNSSGATLDAGFAPDGSCIQKVELSSDHRSLVESITGDSLENQLQNFANWFSYYRKRHQAIRGAIAESVTDLEKMNLGVFWINDRRDMANKLYLPDKEYRLSEAVKTGRDIFLDEHYGKFGGGAWNSGNTPNRAALQHAGQQYNKTSVRGTLECKKNFTLLFTDGFSNNHPNKTDAGNADQAAGEPFQNSTHSDTLGDIAYYYYQGLRTNKKITPGGAMRLPVQCGTAAEKPWMDCNSDFHMNTYTVALGMEGQNFAGLTHSKVIDAHNNPPNWGSSSIGGSGNTAQIDDLYHAAVNGKGEYYDARSTTELIQALKSAIKDVQQQLGSGSNLSFNTTSLRSGGYIFAAEFMSQAWTGTLRAGAVDKDGNITDWVWDAAAVLNARDLTTDPRLILTYNNGAGTEFAWSDALNGAPKNDLKGGGTDTLGEARLDYIKGLDVQGSGDVTFKERLSRLGAIINSSPIYVGEPGFVWPDTSIFGDTAYSSFKSAKKTKTRQKVVYIGANDGMLHGFDAGTGDEVLAYIPGFLYSDEAGEGLSALTDPSAEYQSYVDLPLNMSDVFIDGEWKTVLIGGSRGATPGIFALDVTDPAEFSAANAADTVLWEFSGDPNLGNMTEAIQIALLDWGEGDYRWSAVFSNGYSSESDWKNGLFVVDIENPANYEFIQLGDGSGLSPARLVDFLDTNGDPNSDGIADRAYAGDLEGRLWAIDLTGGSENWGAAYGDKPLYVAEDSSNRVQPITAQPDVARNTFKSDLPDPNLLVFFGTGKYLEAGDIPQKENASDALPQSFYGINDRGTRLDASGSDLSRDDLTNRVVTTGTVSVEGENDRSVRKTDGAEMDWSSKYGWYVDLPLNGERVVESARVRGEYIVFTSTIPTGGDPCGGGGSSFVTALKLDGSTDADEAVIDVNNDGKLDDTDKGWAGFFYGGGIVTSFALIDDVLMTSDSGAKKQATLTNFGGGTNATGRIGWTELVDF</sequence>
<protein>
    <recommendedName>
        <fullName evidence="4">PilY1 beta-propeller domain-containing protein</fullName>
    </recommendedName>
</protein>
<dbReference type="RefSeq" id="WP_273131683.1">
    <property type="nucleotide sequence ID" value="NZ_VMRX01000002.1"/>
</dbReference>
<dbReference type="GO" id="GO:0046872">
    <property type="term" value="F:metal ion binding"/>
    <property type="evidence" value="ECO:0007669"/>
    <property type="project" value="UniProtKB-KW"/>
</dbReference>
<dbReference type="Proteomes" id="UP000319142">
    <property type="component" value="Unassembled WGS sequence"/>
</dbReference>
<organism evidence="5 6">
    <name type="scientific">Marinobacter vinifirmus</name>
    <dbReference type="NCBI Taxonomy" id="355591"/>
    <lineage>
        <taxon>Bacteria</taxon>
        <taxon>Pseudomonadati</taxon>
        <taxon>Pseudomonadota</taxon>
        <taxon>Gammaproteobacteria</taxon>
        <taxon>Pseudomonadales</taxon>
        <taxon>Marinobacteraceae</taxon>
        <taxon>Marinobacter</taxon>
    </lineage>
</organism>
<dbReference type="Pfam" id="PF05567">
    <property type="entry name" value="T4P_PilY1"/>
    <property type="match status" value="1"/>
</dbReference>
<evidence type="ECO:0000256" key="2">
    <source>
        <dbReference type="ARBA" id="ARBA00022837"/>
    </source>
</evidence>
<reference evidence="5 6" key="1">
    <citation type="submission" date="2019-07" db="EMBL/GenBank/DDBJ databases">
        <title>The pathways for chlorine oxyanion respiration interact through the shared metabolite chlorate.</title>
        <authorList>
            <person name="Barnum T.P."/>
            <person name="Cheng Y."/>
            <person name="Hill K.A."/>
            <person name="Lucas L.N."/>
            <person name="Carlson H.K."/>
            <person name="Coates J.D."/>
        </authorList>
    </citation>
    <scope>NUCLEOTIDE SEQUENCE [LARGE SCALE GENOMIC DNA]</scope>
    <source>
        <strain evidence="5">UCB</strain>
    </source>
</reference>
<feature type="domain" description="PilY1 beta-propeller" evidence="4">
    <location>
        <begin position="710"/>
        <end position="1069"/>
    </location>
</feature>
<keyword evidence="2" id="KW-0106">Calcium</keyword>
<evidence type="ECO:0000313" key="6">
    <source>
        <dbReference type="Proteomes" id="UP000319142"/>
    </source>
</evidence>
<evidence type="ECO:0000259" key="4">
    <source>
        <dbReference type="Pfam" id="PF05567"/>
    </source>
</evidence>
<dbReference type="InterPro" id="IPR008707">
    <property type="entry name" value="B-propeller_PilY1"/>
</dbReference>
<feature type="region of interest" description="Disordered" evidence="3">
    <location>
        <begin position="427"/>
        <end position="447"/>
    </location>
</feature>
<comment type="caution">
    <text evidence="5">The sequence shown here is derived from an EMBL/GenBank/DDBJ whole genome shotgun (WGS) entry which is preliminary data.</text>
</comment>
<dbReference type="EMBL" id="VMRX01000002">
    <property type="protein sequence ID" value="TVT35890.1"/>
    <property type="molecule type" value="Genomic_DNA"/>
</dbReference>
<keyword evidence="1" id="KW-0479">Metal-binding</keyword>
<evidence type="ECO:0000256" key="1">
    <source>
        <dbReference type="ARBA" id="ARBA00022723"/>
    </source>
</evidence>
<evidence type="ECO:0000256" key="3">
    <source>
        <dbReference type="SAM" id="MobiDB-lite"/>
    </source>
</evidence>
<proteinExistence type="predicted"/>